<dbReference type="Proteomes" id="UP000886878">
    <property type="component" value="Unassembled WGS sequence"/>
</dbReference>
<reference evidence="1" key="2">
    <citation type="submission" date="2021-04" db="EMBL/GenBank/DDBJ databases">
        <authorList>
            <person name="Gilroy R."/>
        </authorList>
    </citation>
    <scope>NUCLEOTIDE SEQUENCE</scope>
    <source>
        <strain evidence="1">ChiHejej3B27-2180</strain>
    </source>
</reference>
<protein>
    <submittedName>
        <fullName evidence="1">Uncharacterized protein</fullName>
    </submittedName>
</protein>
<dbReference type="AlphaFoldDB" id="A0A9D1U358"/>
<proteinExistence type="predicted"/>
<organism evidence="1 2">
    <name type="scientific">Candidatus Limosilactobacillus merdipullorum</name>
    <dbReference type="NCBI Taxonomy" id="2838653"/>
    <lineage>
        <taxon>Bacteria</taxon>
        <taxon>Bacillati</taxon>
        <taxon>Bacillota</taxon>
        <taxon>Bacilli</taxon>
        <taxon>Lactobacillales</taxon>
        <taxon>Lactobacillaceae</taxon>
        <taxon>Limosilactobacillus</taxon>
    </lineage>
</organism>
<evidence type="ECO:0000313" key="1">
    <source>
        <dbReference type="EMBL" id="HIW69987.1"/>
    </source>
</evidence>
<gene>
    <name evidence="1" type="ORF">H9876_01195</name>
</gene>
<sequence>MYCWIDSVMQVQGVLVEQLVSHHDSQAISEVVCRSVMNNDRRTIQQASDDPLLVSALIMYDDRQCINVALWAQP</sequence>
<comment type="caution">
    <text evidence="1">The sequence shown here is derived from an EMBL/GenBank/DDBJ whole genome shotgun (WGS) entry which is preliminary data.</text>
</comment>
<reference evidence="1" key="1">
    <citation type="journal article" date="2021" name="PeerJ">
        <title>Extensive microbial diversity within the chicken gut microbiome revealed by metagenomics and culture.</title>
        <authorList>
            <person name="Gilroy R."/>
            <person name="Ravi A."/>
            <person name="Getino M."/>
            <person name="Pursley I."/>
            <person name="Horton D.L."/>
            <person name="Alikhan N.F."/>
            <person name="Baker D."/>
            <person name="Gharbi K."/>
            <person name="Hall N."/>
            <person name="Watson M."/>
            <person name="Adriaenssens E.M."/>
            <person name="Foster-Nyarko E."/>
            <person name="Jarju S."/>
            <person name="Secka A."/>
            <person name="Antonio M."/>
            <person name="Oren A."/>
            <person name="Chaudhuri R.R."/>
            <person name="La Ragione R."/>
            <person name="Hildebrand F."/>
            <person name="Pallen M.J."/>
        </authorList>
    </citation>
    <scope>NUCLEOTIDE SEQUENCE</scope>
    <source>
        <strain evidence="1">ChiHejej3B27-2180</strain>
    </source>
</reference>
<accession>A0A9D1U358</accession>
<evidence type="ECO:0000313" key="2">
    <source>
        <dbReference type="Proteomes" id="UP000886878"/>
    </source>
</evidence>
<name>A0A9D1U358_9LACO</name>
<dbReference type="EMBL" id="DXGK01000022">
    <property type="protein sequence ID" value="HIW69987.1"/>
    <property type="molecule type" value="Genomic_DNA"/>
</dbReference>